<protein>
    <recommendedName>
        <fullName evidence="5">Secreted protein</fullName>
    </recommendedName>
</protein>
<dbReference type="GeneID" id="54297621"/>
<feature type="signal peptide" evidence="2">
    <location>
        <begin position="1"/>
        <end position="20"/>
    </location>
</feature>
<evidence type="ECO:0000256" key="2">
    <source>
        <dbReference type="SAM" id="SignalP"/>
    </source>
</evidence>
<evidence type="ECO:0008006" key="5">
    <source>
        <dbReference type="Google" id="ProtNLM"/>
    </source>
</evidence>
<dbReference type="EMBL" id="ML995480">
    <property type="protein sequence ID" value="KAF2144256.1"/>
    <property type="molecule type" value="Genomic_DNA"/>
</dbReference>
<feature type="compositionally biased region" description="Basic and acidic residues" evidence="1">
    <location>
        <begin position="69"/>
        <end position="105"/>
    </location>
</feature>
<organism evidence="3 4">
    <name type="scientific">Aplosporella prunicola CBS 121167</name>
    <dbReference type="NCBI Taxonomy" id="1176127"/>
    <lineage>
        <taxon>Eukaryota</taxon>
        <taxon>Fungi</taxon>
        <taxon>Dikarya</taxon>
        <taxon>Ascomycota</taxon>
        <taxon>Pezizomycotina</taxon>
        <taxon>Dothideomycetes</taxon>
        <taxon>Dothideomycetes incertae sedis</taxon>
        <taxon>Botryosphaeriales</taxon>
        <taxon>Aplosporellaceae</taxon>
        <taxon>Aplosporella</taxon>
    </lineage>
</organism>
<sequence length="105" mass="11625">MFDCFWLFCLSVYCVPCASALPSSIVWASTKNQPSHAPSPHSNSVSICLPQARENAADNAVSQPSGRGTKTERTVALEERAHEKTENQEKQEPTRKSNFFDHASE</sequence>
<name>A0A6A6BJQ5_9PEZI</name>
<dbReference type="Proteomes" id="UP000799438">
    <property type="component" value="Unassembled WGS sequence"/>
</dbReference>
<keyword evidence="2" id="KW-0732">Signal</keyword>
<evidence type="ECO:0000313" key="3">
    <source>
        <dbReference type="EMBL" id="KAF2144256.1"/>
    </source>
</evidence>
<feature type="chain" id="PRO_5025519154" description="Secreted protein" evidence="2">
    <location>
        <begin position="21"/>
        <end position="105"/>
    </location>
</feature>
<evidence type="ECO:0000313" key="4">
    <source>
        <dbReference type="Proteomes" id="UP000799438"/>
    </source>
</evidence>
<feature type="region of interest" description="Disordered" evidence="1">
    <location>
        <begin position="55"/>
        <end position="105"/>
    </location>
</feature>
<gene>
    <name evidence="3" type="ORF">K452DRAFT_285502</name>
</gene>
<dbReference type="RefSeq" id="XP_033399968.1">
    <property type="nucleotide sequence ID" value="XM_033540125.1"/>
</dbReference>
<proteinExistence type="predicted"/>
<dbReference type="AlphaFoldDB" id="A0A6A6BJQ5"/>
<reference evidence="3" key="1">
    <citation type="journal article" date="2020" name="Stud. Mycol.">
        <title>101 Dothideomycetes genomes: a test case for predicting lifestyles and emergence of pathogens.</title>
        <authorList>
            <person name="Haridas S."/>
            <person name="Albert R."/>
            <person name="Binder M."/>
            <person name="Bloem J."/>
            <person name="Labutti K."/>
            <person name="Salamov A."/>
            <person name="Andreopoulos B."/>
            <person name="Baker S."/>
            <person name="Barry K."/>
            <person name="Bills G."/>
            <person name="Bluhm B."/>
            <person name="Cannon C."/>
            <person name="Castanera R."/>
            <person name="Culley D."/>
            <person name="Daum C."/>
            <person name="Ezra D."/>
            <person name="Gonzalez J."/>
            <person name="Henrissat B."/>
            <person name="Kuo A."/>
            <person name="Liang C."/>
            <person name="Lipzen A."/>
            <person name="Lutzoni F."/>
            <person name="Magnuson J."/>
            <person name="Mondo S."/>
            <person name="Nolan M."/>
            <person name="Ohm R."/>
            <person name="Pangilinan J."/>
            <person name="Park H.-J."/>
            <person name="Ramirez L."/>
            <person name="Alfaro M."/>
            <person name="Sun H."/>
            <person name="Tritt A."/>
            <person name="Yoshinaga Y."/>
            <person name="Zwiers L.-H."/>
            <person name="Turgeon B."/>
            <person name="Goodwin S."/>
            <person name="Spatafora J."/>
            <person name="Crous P."/>
            <person name="Grigoriev I."/>
        </authorList>
    </citation>
    <scope>NUCLEOTIDE SEQUENCE</scope>
    <source>
        <strain evidence="3">CBS 121167</strain>
    </source>
</reference>
<evidence type="ECO:0000256" key="1">
    <source>
        <dbReference type="SAM" id="MobiDB-lite"/>
    </source>
</evidence>
<accession>A0A6A6BJQ5</accession>
<keyword evidence="4" id="KW-1185">Reference proteome</keyword>